<dbReference type="InterPro" id="IPR050186">
    <property type="entry name" value="TPT_transporter"/>
</dbReference>
<dbReference type="AlphaFoldDB" id="A0AAW1PBL2"/>
<evidence type="ECO:0000256" key="2">
    <source>
        <dbReference type="ARBA" id="ARBA00022692"/>
    </source>
</evidence>
<dbReference type="Proteomes" id="UP001465755">
    <property type="component" value="Unassembled WGS sequence"/>
</dbReference>
<keyword evidence="2 5" id="KW-0812">Transmembrane</keyword>
<evidence type="ECO:0008006" key="8">
    <source>
        <dbReference type="Google" id="ProtNLM"/>
    </source>
</evidence>
<comment type="caution">
    <text evidence="6">The sequence shown here is derived from an EMBL/GenBank/DDBJ whole genome shotgun (WGS) entry which is preliminary data.</text>
</comment>
<reference evidence="6 7" key="1">
    <citation type="journal article" date="2024" name="Nat. Commun.">
        <title>Phylogenomics reveals the evolutionary origins of lichenization in chlorophyte algae.</title>
        <authorList>
            <person name="Puginier C."/>
            <person name="Libourel C."/>
            <person name="Otte J."/>
            <person name="Skaloud P."/>
            <person name="Haon M."/>
            <person name="Grisel S."/>
            <person name="Petersen M."/>
            <person name="Berrin J.G."/>
            <person name="Delaux P.M."/>
            <person name="Dal Grande F."/>
            <person name="Keller J."/>
        </authorList>
    </citation>
    <scope>NUCLEOTIDE SEQUENCE [LARGE SCALE GENOMIC DNA]</scope>
    <source>
        <strain evidence="6 7">SAG 2036</strain>
    </source>
</reference>
<accession>A0AAW1PBL2</accession>
<evidence type="ECO:0000256" key="3">
    <source>
        <dbReference type="ARBA" id="ARBA00022989"/>
    </source>
</evidence>
<evidence type="ECO:0000256" key="5">
    <source>
        <dbReference type="SAM" id="Phobius"/>
    </source>
</evidence>
<feature type="transmembrane region" description="Helical" evidence="5">
    <location>
        <begin position="54"/>
        <end position="77"/>
    </location>
</feature>
<evidence type="ECO:0000256" key="1">
    <source>
        <dbReference type="ARBA" id="ARBA00004141"/>
    </source>
</evidence>
<proteinExistence type="predicted"/>
<keyword evidence="3 5" id="KW-1133">Transmembrane helix</keyword>
<evidence type="ECO:0000256" key="4">
    <source>
        <dbReference type="ARBA" id="ARBA00023136"/>
    </source>
</evidence>
<sequence>MPRGFGGAEGPASPSAASKYQGFKAVGSLLLNVVSTCAIVFANKAVFSVYNFKFLYALTLIHSITTALGMVAFAALGMFQVKQLPAAETVPLALAFVGYVVFWNYSLKLNTVGVYQLSKVLITPAVVVLEIFVSNKYPTAAETCTFVVTCLGVALATVTDPNLSTNTLGLAISATAVCFSALYQVWAGSKQKQLQASSMQLMHQYTPHAVAMMSVLTAVCEPLGVRDPQPDTLLGFDYTLGASAAIIVSALLALLVSLSTFLTIGATSAVTFNVSVSTPLLTPAGSGGVGLLVDLDSEKASSPLVGRADLRYSKPGTNFV</sequence>
<feature type="transmembrane region" description="Helical" evidence="5">
    <location>
        <begin position="140"/>
        <end position="158"/>
    </location>
</feature>
<keyword evidence="7" id="KW-1185">Reference proteome</keyword>
<feature type="transmembrane region" description="Helical" evidence="5">
    <location>
        <begin position="170"/>
        <end position="188"/>
    </location>
</feature>
<feature type="transmembrane region" description="Helical" evidence="5">
    <location>
        <begin position="89"/>
        <end position="107"/>
    </location>
</feature>
<feature type="transmembrane region" description="Helical" evidence="5">
    <location>
        <begin position="113"/>
        <end position="133"/>
    </location>
</feature>
<comment type="subcellular location">
    <subcellularLocation>
        <location evidence="1">Membrane</location>
        <topology evidence="1">Multi-pass membrane protein</topology>
    </subcellularLocation>
</comment>
<dbReference type="EMBL" id="JALJOQ010000041">
    <property type="protein sequence ID" value="KAK9805843.1"/>
    <property type="molecule type" value="Genomic_DNA"/>
</dbReference>
<organism evidence="6 7">
    <name type="scientific">Symbiochloris irregularis</name>
    <dbReference type="NCBI Taxonomy" id="706552"/>
    <lineage>
        <taxon>Eukaryota</taxon>
        <taxon>Viridiplantae</taxon>
        <taxon>Chlorophyta</taxon>
        <taxon>core chlorophytes</taxon>
        <taxon>Trebouxiophyceae</taxon>
        <taxon>Trebouxiales</taxon>
        <taxon>Trebouxiaceae</taxon>
        <taxon>Symbiochloris</taxon>
    </lineage>
</organism>
<feature type="transmembrane region" description="Helical" evidence="5">
    <location>
        <begin position="23"/>
        <end position="42"/>
    </location>
</feature>
<evidence type="ECO:0000313" key="6">
    <source>
        <dbReference type="EMBL" id="KAK9805843.1"/>
    </source>
</evidence>
<keyword evidence="4 5" id="KW-0472">Membrane</keyword>
<gene>
    <name evidence="6" type="ORF">WJX73_006673</name>
</gene>
<protein>
    <recommendedName>
        <fullName evidence="8">Sugar phosphate transporter domain-containing protein</fullName>
    </recommendedName>
</protein>
<name>A0AAW1PBL2_9CHLO</name>
<dbReference type="PANTHER" id="PTHR11132">
    <property type="entry name" value="SOLUTE CARRIER FAMILY 35"/>
    <property type="match status" value="1"/>
</dbReference>
<dbReference type="GO" id="GO:0016020">
    <property type="term" value="C:membrane"/>
    <property type="evidence" value="ECO:0007669"/>
    <property type="project" value="UniProtKB-SubCell"/>
</dbReference>
<feature type="transmembrane region" description="Helical" evidence="5">
    <location>
        <begin position="238"/>
        <end position="258"/>
    </location>
</feature>
<evidence type="ECO:0000313" key="7">
    <source>
        <dbReference type="Proteomes" id="UP001465755"/>
    </source>
</evidence>